<proteinExistence type="predicted"/>
<organism evidence="1 2">
    <name type="scientific">Bradyrhizobium icense</name>
    <dbReference type="NCBI Taxonomy" id="1274631"/>
    <lineage>
        <taxon>Bacteria</taxon>
        <taxon>Pseudomonadati</taxon>
        <taxon>Pseudomonadota</taxon>
        <taxon>Alphaproteobacteria</taxon>
        <taxon>Hyphomicrobiales</taxon>
        <taxon>Nitrobacteraceae</taxon>
        <taxon>Bradyrhizobium</taxon>
    </lineage>
</organism>
<protein>
    <submittedName>
        <fullName evidence="1">Uncharacterized protein</fullName>
    </submittedName>
</protein>
<sequence>MDDQNVRSFPDSSRAQIVERSGEFPIYRRPRLHSKSEIFHVVWNSVPFSRLESSRLLNRE</sequence>
<dbReference type="EMBL" id="CP016428">
    <property type="protein sequence ID" value="ANW02990.1"/>
    <property type="molecule type" value="Genomic_DNA"/>
</dbReference>
<dbReference type="AlphaFoldDB" id="A0A1B1UJQ2"/>
<keyword evidence="2" id="KW-1185">Reference proteome</keyword>
<evidence type="ECO:0000313" key="2">
    <source>
        <dbReference type="Proteomes" id="UP000092839"/>
    </source>
</evidence>
<name>A0A1B1UJQ2_9BRAD</name>
<evidence type="ECO:0000313" key="1">
    <source>
        <dbReference type="EMBL" id="ANW02990.1"/>
    </source>
</evidence>
<reference evidence="1 2" key="1">
    <citation type="submission" date="2016-07" db="EMBL/GenBank/DDBJ databases">
        <title>Complete genome sequence of Bradyrhizobium icense LMTR 13T, a potential inoculant strain isolated from lima bean (Phaseolus lunatus) in Peru.</title>
        <authorList>
            <person name="Ormeno-Orrillo E."/>
            <person name="Duran D."/>
            <person name="Rogel M.A."/>
            <person name="Rey L."/>
            <person name="Imperial J."/>
            <person name="Ruiz-Argueso T."/>
            <person name="Martinez-Romero E."/>
        </authorList>
    </citation>
    <scope>NUCLEOTIDE SEQUENCE [LARGE SCALE GENOMIC DNA]</scope>
    <source>
        <strain evidence="1 2">LMTR 13</strain>
    </source>
</reference>
<gene>
    <name evidence="1" type="ORF">LMTR13_25370</name>
</gene>
<dbReference type="KEGG" id="bic:LMTR13_25370"/>
<accession>A0A1B1UJQ2</accession>
<dbReference type="Proteomes" id="UP000092839">
    <property type="component" value="Chromosome"/>
</dbReference>